<feature type="region of interest" description="Disordered" evidence="1">
    <location>
        <begin position="126"/>
        <end position="160"/>
    </location>
</feature>
<dbReference type="Gene3D" id="2.60.120.260">
    <property type="entry name" value="Galactose-binding domain-like"/>
    <property type="match status" value="1"/>
</dbReference>
<evidence type="ECO:0000256" key="2">
    <source>
        <dbReference type="SAM" id="Phobius"/>
    </source>
</evidence>
<keyword evidence="2" id="KW-0812">Transmembrane</keyword>
<sequence>MLRTNGSNEYIDAGQVEGMIPLLGEFWNSSISWTQGKGSWMELSFVGTDIWTYGMIGPSYSSIEFVLDDESMGTFPKEQEVTDYHHLLFEQHGLEDIEHTLKMVNVEGEGRRMSFDYAIIQSERMFQSPDSHTESTTEIPVPGSTKSSQNATSLPTPAGIQSISSLTNTPALAAQMTSSISESTPSETNNTTLATSSESSSNSSPAMAQTQASASASASAAALAAASLPPQYSLAQLASLKEIYKFHWNAASYFVVIFASIVVLAFLLCVIHTSLKLWIKNNAHGSVQGADPEVGDKPPREERYSGILDTIKLRIGSTMNPRNNGDTF</sequence>
<dbReference type="Proteomes" id="UP000092730">
    <property type="component" value="Chromosome 5"/>
</dbReference>
<reference evidence="3" key="1">
    <citation type="submission" date="2013-07" db="EMBL/GenBank/DDBJ databases">
        <title>The Genome Sequence of Cryptococcus bestiolae CBS10118.</title>
        <authorList>
            <consortium name="The Broad Institute Genome Sequencing Platform"/>
            <person name="Cuomo C."/>
            <person name="Litvintseva A."/>
            <person name="Chen Y."/>
            <person name="Heitman J."/>
            <person name="Sun S."/>
            <person name="Springer D."/>
            <person name="Dromer F."/>
            <person name="Young S.K."/>
            <person name="Zeng Q."/>
            <person name="Gargeya S."/>
            <person name="Fitzgerald M."/>
            <person name="Abouelleil A."/>
            <person name="Alvarado L."/>
            <person name="Berlin A.M."/>
            <person name="Chapman S.B."/>
            <person name="Dewar J."/>
            <person name="Goldberg J."/>
            <person name="Griggs A."/>
            <person name="Gujja S."/>
            <person name="Hansen M."/>
            <person name="Howarth C."/>
            <person name="Imamovic A."/>
            <person name="Larimer J."/>
            <person name="McCowan C."/>
            <person name="Murphy C."/>
            <person name="Pearson M."/>
            <person name="Priest M."/>
            <person name="Roberts A."/>
            <person name="Saif S."/>
            <person name="Shea T."/>
            <person name="Sykes S."/>
            <person name="Wortman J."/>
            <person name="Nusbaum C."/>
            <person name="Birren B."/>
        </authorList>
    </citation>
    <scope>NUCLEOTIDE SEQUENCE [LARGE SCALE GENOMIC DNA]</scope>
    <source>
        <strain evidence="3">CBS 10118</strain>
    </source>
</reference>
<feature type="transmembrane region" description="Helical" evidence="2">
    <location>
        <begin position="250"/>
        <end position="271"/>
    </location>
</feature>
<reference evidence="3" key="3">
    <citation type="submission" date="2014-01" db="EMBL/GenBank/DDBJ databases">
        <title>Evolution of pathogenesis and genome organization in the Tremellales.</title>
        <authorList>
            <person name="Cuomo C."/>
            <person name="Litvintseva A."/>
            <person name="Heitman J."/>
            <person name="Chen Y."/>
            <person name="Sun S."/>
            <person name="Springer D."/>
            <person name="Dromer F."/>
            <person name="Young S."/>
            <person name="Zeng Q."/>
            <person name="Chapman S."/>
            <person name="Gujja S."/>
            <person name="Saif S."/>
            <person name="Birren B."/>
        </authorList>
    </citation>
    <scope>NUCLEOTIDE SEQUENCE</scope>
    <source>
        <strain evidence="3">CBS 10118</strain>
    </source>
</reference>
<dbReference type="RefSeq" id="XP_019045678.1">
    <property type="nucleotide sequence ID" value="XM_019192681.1"/>
</dbReference>
<keyword evidence="5" id="KW-1185">Reference proteome</keyword>
<evidence type="ECO:0000313" key="4">
    <source>
        <dbReference type="EMBL" id="WVW84635.1"/>
    </source>
</evidence>
<dbReference type="EMBL" id="KI894022">
    <property type="protein sequence ID" value="OCF24608.1"/>
    <property type="molecule type" value="Genomic_DNA"/>
</dbReference>
<keyword evidence="2" id="KW-1133">Transmembrane helix</keyword>
<keyword evidence="2" id="KW-0472">Membrane</keyword>
<dbReference type="EMBL" id="CP144545">
    <property type="protein sequence ID" value="WVW84635.1"/>
    <property type="molecule type" value="Genomic_DNA"/>
</dbReference>
<evidence type="ECO:0000256" key="1">
    <source>
        <dbReference type="SAM" id="MobiDB-lite"/>
    </source>
</evidence>
<proteinExistence type="predicted"/>
<evidence type="ECO:0000313" key="5">
    <source>
        <dbReference type="Proteomes" id="UP000092730"/>
    </source>
</evidence>
<feature type="region of interest" description="Disordered" evidence="1">
    <location>
        <begin position="174"/>
        <end position="210"/>
    </location>
</feature>
<name>A0A1B9G0S3_9TREE</name>
<protein>
    <submittedName>
        <fullName evidence="3">Uncharacterized protein</fullName>
    </submittedName>
</protein>
<dbReference type="GeneID" id="30210468"/>
<evidence type="ECO:0000313" key="3">
    <source>
        <dbReference type="EMBL" id="OCF24608.1"/>
    </source>
</evidence>
<dbReference type="AlphaFoldDB" id="A0A1B9G0S3"/>
<accession>A0A1B9G0S3</accession>
<reference evidence="4" key="4">
    <citation type="submission" date="2024-02" db="EMBL/GenBank/DDBJ databases">
        <title>Comparative genomics of Cryptococcus and Kwoniella reveals pathogenesis evolution and contrasting modes of karyotype evolution via chromosome fusion or intercentromeric recombination.</title>
        <authorList>
            <person name="Coelho M.A."/>
            <person name="David-Palma M."/>
            <person name="Shea T."/>
            <person name="Bowers K."/>
            <person name="McGinley-Smith S."/>
            <person name="Mohammad A.W."/>
            <person name="Gnirke A."/>
            <person name="Yurkov A.M."/>
            <person name="Nowrousian M."/>
            <person name="Sun S."/>
            <person name="Cuomo C.A."/>
            <person name="Heitman J."/>
        </authorList>
    </citation>
    <scope>NUCLEOTIDE SEQUENCE</scope>
    <source>
        <strain evidence="4">CBS 10118</strain>
    </source>
</reference>
<reference evidence="4" key="2">
    <citation type="submission" date="2013-07" db="EMBL/GenBank/DDBJ databases">
        <authorList>
            <consortium name="The Broad Institute Genome Sequencing Platform"/>
            <person name="Cuomo C."/>
            <person name="Litvintseva A."/>
            <person name="Chen Y."/>
            <person name="Heitman J."/>
            <person name="Sun S."/>
            <person name="Springer D."/>
            <person name="Dromer F."/>
            <person name="Young S.K."/>
            <person name="Zeng Q."/>
            <person name="Gargeya S."/>
            <person name="Fitzgerald M."/>
            <person name="Abouelleil A."/>
            <person name="Alvarado L."/>
            <person name="Berlin A.M."/>
            <person name="Chapman S.B."/>
            <person name="Dewar J."/>
            <person name="Goldberg J."/>
            <person name="Griggs A."/>
            <person name="Gujja S."/>
            <person name="Hansen M."/>
            <person name="Howarth C."/>
            <person name="Imamovic A."/>
            <person name="Larimer J."/>
            <person name="McCowan C."/>
            <person name="Murphy C."/>
            <person name="Pearson M."/>
            <person name="Priest M."/>
            <person name="Roberts A."/>
            <person name="Saif S."/>
            <person name="Shea T."/>
            <person name="Sykes S."/>
            <person name="Wortman J."/>
            <person name="Nusbaum C."/>
            <person name="Birren B."/>
        </authorList>
    </citation>
    <scope>NUCLEOTIDE SEQUENCE</scope>
    <source>
        <strain evidence="4">CBS 10118</strain>
    </source>
</reference>
<dbReference type="KEGG" id="kbi:30210468"/>
<dbReference type="VEuPathDB" id="FungiDB:I302_06069"/>
<dbReference type="OrthoDB" id="2588189at2759"/>
<gene>
    <name evidence="3" type="ORF">I302_06069</name>
    <name evidence="4" type="ORF">I302_106669</name>
</gene>
<feature type="compositionally biased region" description="Low complexity" evidence="1">
    <location>
        <begin position="177"/>
        <end position="210"/>
    </location>
</feature>
<organism evidence="3">
    <name type="scientific">Kwoniella bestiolae CBS 10118</name>
    <dbReference type="NCBI Taxonomy" id="1296100"/>
    <lineage>
        <taxon>Eukaryota</taxon>
        <taxon>Fungi</taxon>
        <taxon>Dikarya</taxon>
        <taxon>Basidiomycota</taxon>
        <taxon>Agaricomycotina</taxon>
        <taxon>Tremellomycetes</taxon>
        <taxon>Tremellales</taxon>
        <taxon>Cryptococcaceae</taxon>
        <taxon>Kwoniella</taxon>
    </lineage>
</organism>